<feature type="compositionally biased region" description="Polar residues" evidence="13">
    <location>
        <begin position="32"/>
        <end position="44"/>
    </location>
</feature>
<keyword evidence="9 12" id="KW-0961">Cell wall biogenesis/degradation</keyword>
<evidence type="ECO:0000259" key="14">
    <source>
        <dbReference type="Pfam" id="PF08407"/>
    </source>
</evidence>
<evidence type="ECO:0000256" key="7">
    <source>
        <dbReference type="ARBA" id="ARBA00022989"/>
    </source>
</evidence>
<evidence type="ECO:0000256" key="11">
    <source>
        <dbReference type="ARBA" id="ARBA00048014"/>
    </source>
</evidence>
<gene>
    <name evidence="15" type="ORF">L201_003353</name>
</gene>
<reference evidence="15 16" key="1">
    <citation type="submission" date="2024-01" db="EMBL/GenBank/DDBJ databases">
        <title>Comparative genomics of Cryptococcus and Kwoniella reveals pathogenesis evolution and contrasting modes of karyotype evolution via chromosome fusion or intercentromeric recombination.</title>
        <authorList>
            <person name="Coelho M.A."/>
            <person name="David-Palma M."/>
            <person name="Shea T."/>
            <person name="Bowers K."/>
            <person name="McGinley-Smith S."/>
            <person name="Mohammad A.W."/>
            <person name="Gnirke A."/>
            <person name="Yurkov A.M."/>
            <person name="Nowrousian M."/>
            <person name="Sun S."/>
            <person name="Cuomo C.A."/>
            <person name="Heitman J."/>
        </authorList>
    </citation>
    <scope>NUCLEOTIDE SEQUENCE [LARGE SCALE GENOMIC DNA]</scope>
    <source>
        <strain evidence="15 16">CBS 6074</strain>
    </source>
</reference>
<dbReference type="EC" id="2.4.1.16" evidence="2 12"/>
<dbReference type="RefSeq" id="XP_066075205.1">
    <property type="nucleotide sequence ID" value="XM_066219108.1"/>
</dbReference>
<evidence type="ECO:0000256" key="5">
    <source>
        <dbReference type="ARBA" id="ARBA00022679"/>
    </source>
</evidence>
<keyword evidence="8" id="KW-0472">Membrane</keyword>
<feature type="domain" description="Chitin synthase N-terminal" evidence="14">
    <location>
        <begin position="287"/>
        <end position="347"/>
    </location>
</feature>
<evidence type="ECO:0000256" key="3">
    <source>
        <dbReference type="ARBA" id="ARBA00022475"/>
    </source>
</evidence>
<sequence length="606" mass="66819">MPVSSRKPPPPNPQQYLAAANYSHSTDGHSPVYSTNSPGLSRNPSPAPPYDNRLNRNSDPFNRTRLLAYGPSGPATAPTINPTYNPPYASPPPQLPMASGRLPFFEAALARSRGEAIPETNMQPASPYGQPLPSYLPPPDPNHPNLAIGFTQSNTVRFAAAQNNNYGREISRSPSPGVDESFDQGYEGSYNYGGDHDVEKALLDNEENVVHQLHSSTEQPWDEKASIYFGEDEGDLSLAPFNHSQGQADMHTSNTQHFGPAPTGRVGRRTHNAAGHRRIKQSATLDENGFFAVDMPIPTRLAQFLPVKGVEEQKSTRYTAVTTDPDEFPTSGLRLRQNTFDPPRQTELFIVITMYNEDAELFCRTLYGVMKNVAHLCGRKNSRVVVCIVADGRKAVNPRVLDCLAALGVFQEGAMTNKVKDRPVTAHVFEYTTSFALDADLHFKYPDKGIVPCQIIFCLKEKNAKKINSHRWFFNAFAPLLSPNVCILLDVGTRPAPKSLYYLWKAFDLNSNVGGACGEIATFKGKTWRSLLNPLVAAQCFEYKMSNILDKPMESLFGYCSVLPGAFSAYRWIALQNNSDGTGPLASYFQGENLHTGKADTFTANM</sequence>
<comment type="function">
    <text evidence="10 12">Polymerizes chitin, a structural polymer of the cell wall and septum, by transferring the sugar moiety of UDP-GlcNAc to the non-reducing end of the growing chitin polymer.</text>
</comment>
<dbReference type="GO" id="GO:0005886">
    <property type="term" value="C:plasma membrane"/>
    <property type="evidence" value="ECO:0007669"/>
    <property type="project" value="UniProtKB-SubCell"/>
</dbReference>
<keyword evidence="4 12" id="KW-0328">Glycosyltransferase</keyword>
<proteinExistence type="inferred from homology"/>
<evidence type="ECO:0000313" key="16">
    <source>
        <dbReference type="Proteomes" id="UP001355207"/>
    </source>
</evidence>
<evidence type="ECO:0000313" key="15">
    <source>
        <dbReference type="EMBL" id="WWC88442.1"/>
    </source>
</evidence>
<keyword evidence="6" id="KW-0812">Transmembrane</keyword>
<dbReference type="PANTHER" id="PTHR22914">
    <property type="entry name" value="CHITIN SYNTHASE"/>
    <property type="match status" value="1"/>
</dbReference>
<dbReference type="GO" id="GO:0006031">
    <property type="term" value="P:chitin biosynthetic process"/>
    <property type="evidence" value="ECO:0007669"/>
    <property type="project" value="UniProtKB-UniRule"/>
</dbReference>
<keyword evidence="16" id="KW-1185">Reference proteome</keyword>
<evidence type="ECO:0000256" key="13">
    <source>
        <dbReference type="SAM" id="MobiDB-lite"/>
    </source>
</evidence>
<evidence type="ECO:0000256" key="10">
    <source>
        <dbReference type="ARBA" id="ARBA00024009"/>
    </source>
</evidence>
<feature type="region of interest" description="Disordered" evidence="13">
    <location>
        <begin position="1"/>
        <end position="95"/>
    </location>
</feature>
<dbReference type="AlphaFoldDB" id="A0AAX4JSQ0"/>
<keyword evidence="7" id="KW-1133">Transmembrane helix</keyword>
<comment type="subcellular location">
    <subcellularLocation>
        <location evidence="1 12">Cell membrane</location>
        <topology evidence="1 12">Multi-pass membrane protein</topology>
    </subcellularLocation>
</comment>
<keyword evidence="3 12" id="KW-1003">Cell membrane</keyword>
<organism evidence="15 16">
    <name type="scientific">Kwoniella dendrophila CBS 6074</name>
    <dbReference type="NCBI Taxonomy" id="1295534"/>
    <lineage>
        <taxon>Eukaryota</taxon>
        <taxon>Fungi</taxon>
        <taxon>Dikarya</taxon>
        <taxon>Basidiomycota</taxon>
        <taxon>Agaricomycotina</taxon>
        <taxon>Tremellomycetes</taxon>
        <taxon>Tremellales</taxon>
        <taxon>Cryptococcaceae</taxon>
        <taxon>Kwoniella</taxon>
    </lineage>
</organism>
<evidence type="ECO:0000256" key="12">
    <source>
        <dbReference type="RuleBase" id="RU366040"/>
    </source>
</evidence>
<dbReference type="PANTHER" id="PTHR22914:SF9">
    <property type="entry name" value="CHITIN SYNTHASE 1"/>
    <property type="match status" value="1"/>
</dbReference>
<dbReference type="GeneID" id="91094023"/>
<dbReference type="InterPro" id="IPR013616">
    <property type="entry name" value="Chitin_synth_N"/>
</dbReference>
<protein>
    <recommendedName>
        <fullName evidence="2 12">Chitin synthase</fullName>
        <ecNumber evidence="2 12">2.4.1.16</ecNumber>
    </recommendedName>
</protein>
<evidence type="ECO:0000256" key="8">
    <source>
        <dbReference type="ARBA" id="ARBA00023136"/>
    </source>
</evidence>
<name>A0AAX4JSQ0_9TREE</name>
<dbReference type="Pfam" id="PF08407">
    <property type="entry name" value="Chitin_synth_1N"/>
    <property type="match status" value="1"/>
</dbReference>
<dbReference type="InterPro" id="IPR004835">
    <property type="entry name" value="Chitin_synth"/>
</dbReference>
<evidence type="ECO:0000256" key="9">
    <source>
        <dbReference type="ARBA" id="ARBA00023316"/>
    </source>
</evidence>
<feature type="compositionally biased region" description="Pro residues" evidence="13">
    <location>
        <begin position="84"/>
        <end position="95"/>
    </location>
</feature>
<dbReference type="GO" id="GO:0071555">
    <property type="term" value="P:cell wall organization"/>
    <property type="evidence" value="ECO:0007669"/>
    <property type="project" value="UniProtKB-KW"/>
</dbReference>
<comment type="similarity">
    <text evidence="12">Belongs to the chitin synthase family.</text>
</comment>
<evidence type="ECO:0000256" key="6">
    <source>
        <dbReference type="ARBA" id="ARBA00022692"/>
    </source>
</evidence>
<dbReference type="GO" id="GO:0004100">
    <property type="term" value="F:chitin synthase activity"/>
    <property type="evidence" value="ECO:0007669"/>
    <property type="project" value="UniProtKB-UniRule"/>
</dbReference>
<dbReference type="Proteomes" id="UP001355207">
    <property type="component" value="Chromosome 4"/>
</dbReference>
<evidence type="ECO:0000256" key="2">
    <source>
        <dbReference type="ARBA" id="ARBA00012543"/>
    </source>
</evidence>
<comment type="catalytic activity">
    <reaction evidence="11 12">
        <text>[(1-&gt;4)-N-acetyl-beta-D-glucosaminyl](n) + UDP-N-acetyl-alpha-D-glucosamine = [(1-&gt;4)-N-acetyl-beta-D-glucosaminyl](n+1) + UDP + H(+)</text>
        <dbReference type="Rhea" id="RHEA:16637"/>
        <dbReference type="Rhea" id="RHEA-COMP:9593"/>
        <dbReference type="Rhea" id="RHEA-COMP:9595"/>
        <dbReference type="ChEBI" id="CHEBI:15378"/>
        <dbReference type="ChEBI" id="CHEBI:17029"/>
        <dbReference type="ChEBI" id="CHEBI:57705"/>
        <dbReference type="ChEBI" id="CHEBI:58223"/>
        <dbReference type="EC" id="2.4.1.16"/>
    </reaction>
</comment>
<evidence type="ECO:0000256" key="1">
    <source>
        <dbReference type="ARBA" id="ARBA00004651"/>
    </source>
</evidence>
<dbReference type="GO" id="GO:0030428">
    <property type="term" value="C:cell septum"/>
    <property type="evidence" value="ECO:0007669"/>
    <property type="project" value="TreeGrafter"/>
</dbReference>
<dbReference type="Pfam" id="PF01644">
    <property type="entry name" value="Chitin_synth_1"/>
    <property type="match status" value="1"/>
</dbReference>
<accession>A0AAX4JSQ0</accession>
<dbReference type="EMBL" id="CP144101">
    <property type="protein sequence ID" value="WWC88442.1"/>
    <property type="molecule type" value="Genomic_DNA"/>
</dbReference>
<evidence type="ECO:0000256" key="4">
    <source>
        <dbReference type="ARBA" id="ARBA00022676"/>
    </source>
</evidence>
<keyword evidence="5 12" id="KW-0808">Transferase</keyword>